<feature type="transmembrane region" description="Helical" evidence="1">
    <location>
        <begin position="410"/>
        <end position="429"/>
    </location>
</feature>
<evidence type="ECO:0000313" key="2">
    <source>
        <dbReference type="EMBL" id="AMY11013.1"/>
    </source>
</evidence>
<feature type="transmembrane region" description="Helical" evidence="1">
    <location>
        <begin position="120"/>
        <end position="140"/>
    </location>
</feature>
<dbReference type="Proteomes" id="UP000076079">
    <property type="component" value="Chromosome"/>
</dbReference>
<dbReference type="STRING" id="1855912.LuPra_04257"/>
<evidence type="ECO:0000256" key="1">
    <source>
        <dbReference type="SAM" id="Phobius"/>
    </source>
</evidence>
<feature type="transmembrane region" description="Helical" evidence="1">
    <location>
        <begin position="337"/>
        <end position="357"/>
    </location>
</feature>
<proteinExistence type="predicted"/>
<dbReference type="OrthoDB" id="9808473at2"/>
<dbReference type="AlphaFoldDB" id="A0A143PS69"/>
<dbReference type="InterPro" id="IPR021457">
    <property type="entry name" value="DUF3108"/>
</dbReference>
<keyword evidence="1" id="KW-0812">Transmembrane</keyword>
<reference evidence="3" key="2">
    <citation type="submission" date="2016-04" db="EMBL/GenBank/DDBJ databases">
        <title>First Complete Genome Sequence of a Subdivision 6 Acidobacterium.</title>
        <authorList>
            <person name="Huang S."/>
            <person name="Vieira S."/>
            <person name="Bunk B."/>
            <person name="Riedel T."/>
            <person name="Sproeer C."/>
            <person name="Overmann J."/>
        </authorList>
    </citation>
    <scope>NUCLEOTIDE SEQUENCE [LARGE SCALE GENOMIC DNA]</scope>
    <source>
        <strain evidence="3">DSM 100886 HEG_-6_39</strain>
    </source>
</reference>
<name>A0A143PS69_LUTPR</name>
<dbReference type="EMBL" id="CP015136">
    <property type="protein sequence ID" value="AMY11013.1"/>
    <property type="molecule type" value="Genomic_DNA"/>
</dbReference>
<evidence type="ECO:0000313" key="3">
    <source>
        <dbReference type="Proteomes" id="UP000076079"/>
    </source>
</evidence>
<feature type="transmembrane region" description="Helical" evidence="1">
    <location>
        <begin position="170"/>
        <end position="190"/>
    </location>
</feature>
<feature type="transmembrane region" description="Helical" evidence="1">
    <location>
        <begin position="377"/>
        <end position="398"/>
    </location>
</feature>
<feature type="transmembrane region" description="Helical" evidence="1">
    <location>
        <begin position="202"/>
        <end position="229"/>
    </location>
</feature>
<evidence type="ECO:0008006" key="4">
    <source>
        <dbReference type="Google" id="ProtNLM"/>
    </source>
</evidence>
<sequence length="817" mass="88033">MPSSSVSSTPDLGRPGWRERALALAIYVVVAVLATWPLGWRPRTLLGAPQGEGDPYLNLFTLGWDLRQLFLAPSSWVTGGVFDAPIFHPARQTLAFTDHLLLQALLVSPIYAIWRDPVLCYNAVFIASLAASAWAMWWYLRQLLDDRLGPVVGGLAWGFCAYRFSHVLHLQLQALYFLPLAFGALHRLVARRRWQDGAWLGLWFGLTAVSAVYYAVIGLVALGLGGLALVAGAGRVSLGRLLAPLAVSGLVSAALVAPVLVPYVQAQQREGFVRTMDEASRHAATLASFVSDPPWRPVALAPIGRTEEDGLLPGWGALALAVLAAAALPRSRRQPLLWTWGAVAASGIVFALGPEGLRSVYALAHRWVFGFQAIRAPARFGVLFSFGVAAAAGFAVTWWRRERRPASHPVVLALSLVVAIEAVAWRVPYVPAPAFETPVSAWLRDVEGPGAVAFLPQPDDRAATPLMLETLTHGRPIVNGYSGQRPAFAGAVAGALATFPSADAIWTLHDLGVRFVVAPDDGLDKAWPLARRASVAGRGGAPSVIYELADETTLLAAVGAPAAVSAPQPGVPGFAPGEVSRYDVFWDGAGTHVSAGTIEIAVLAATGSDARLPRWLSAADRTRIRYEARVSLETAPWVARFFEARDVFRTFTDSEFRPVAHLREIREGRRQVDQSVFHDGAGGVVRVVPPDATTVEAGPGFRAPPDHRDPIAAFLLVRTLALAAGSQVAIPVNDMGRNLTLQSGPLAAETIQWRGQQVRALRMRPALVQRVQRRAPPAIDLWLSADQRRLPLRIDVAAGFGRVRVELIETHSGVPRT</sequence>
<gene>
    <name evidence="2" type="ORF">LuPra_04257</name>
</gene>
<organism evidence="2 3">
    <name type="scientific">Luteitalea pratensis</name>
    <dbReference type="NCBI Taxonomy" id="1855912"/>
    <lineage>
        <taxon>Bacteria</taxon>
        <taxon>Pseudomonadati</taxon>
        <taxon>Acidobacteriota</taxon>
        <taxon>Vicinamibacteria</taxon>
        <taxon>Vicinamibacterales</taxon>
        <taxon>Vicinamibacteraceae</taxon>
        <taxon>Luteitalea</taxon>
    </lineage>
</organism>
<keyword evidence="3" id="KW-1185">Reference proteome</keyword>
<dbReference type="PATRIC" id="fig|1813736.3.peg.4497"/>
<protein>
    <recommendedName>
        <fullName evidence="4">YfhO family protein</fullName>
    </recommendedName>
</protein>
<dbReference type="KEGG" id="abac:LuPra_04257"/>
<dbReference type="Pfam" id="PF11306">
    <property type="entry name" value="DUF3108"/>
    <property type="match status" value="1"/>
</dbReference>
<dbReference type="RefSeq" id="WP_110172601.1">
    <property type="nucleotide sequence ID" value="NZ_CP015136.1"/>
</dbReference>
<reference evidence="2 3" key="1">
    <citation type="journal article" date="2016" name="Genome Announc.">
        <title>First Complete Genome Sequence of a Subdivision 6 Acidobacterium Strain.</title>
        <authorList>
            <person name="Huang S."/>
            <person name="Vieira S."/>
            <person name="Bunk B."/>
            <person name="Riedel T."/>
            <person name="Sproer C."/>
            <person name="Overmann J."/>
        </authorList>
    </citation>
    <scope>NUCLEOTIDE SEQUENCE [LARGE SCALE GENOMIC DNA]</scope>
    <source>
        <strain evidence="3">DSM 100886 HEG_-6_39</strain>
    </source>
</reference>
<accession>A0A143PS69</accession>
<feature type="transmembrane region" description="Helical" evidence="1">
    <location>
        <begin position="241"/>
        <end position="264"/>
    </location>
</feature>
<feature type="transmembrane region" description="Helical" evidence="1">
    <location>
        <begin position="21"/>
        <end position="39"/>
    </location>
</feature>
<keyword evidence="1" id="KW-1133">Transmembrane helix</keyword>
<keyword evidence="1" id="KW-0472">Membrane</keyword>